<evidence type="ECO:0000256" key="1">
    <source>
        <dbReference type="SAM" id="Coils"/>
    </source>
</evidence>
<name>H1PYK7_9FUSO</name>
<feature type="signal peptide" evidence="2">
    <location>
        <begin position="1"/>
        <end position="23"/>
    </location>
</feature>
<dbReference type="BioCyc" id="FSP457404-HMP:GTSQ-3555-MONOMER"/>
<feature type="chain" id="PRO_5003553556" evidence="2">
    <location>
        <begin position="24"/>
        <end position="252"/>
    </location>
</feature>
<comment type="caution">
    <text evidence="3">The sequence shown here is derived from an EMBL/GenBank/DDBJ whole genome shotgun (WGS) entry which is preliminary data.</text>
</comment>
<evidence type="ECO:0000313" key="4">
    <source>
        <dbReference type="Proteomes" id="UP000003233"/>
    </source>
</evidence>
<keyword evidence="4" id="KW-1185">Reference proteome</keyword>
<feature type="coiled-coil region" evidence="1">
    <location>
        <begin position="45"/>
        <end position="75"/>
    </location>
</feature>
<gene>
    <name evidence="3" type="ORF">HMPREF0402_03500</name>
</gene>
<dbReference type="PATRIC" id="fig|457404.5.peg.3523"/>
<evidence type="ECO:0000313" key="3">
    <source>
        <dbReference type="EMBL" id="EHO77196.1"/>
    </source>
</evidence>
<keyword evidence="2" id="KW-0732">Signal</keyword>
<dbReference type="Proteomes" id="UP000003233">
    <property type="component" value="Unassembled WGS sequence"/>
</dbReference>
<dbReference type="RefSeq" id="WP_008699453.1">
    <property type="nucleotide sequence ID" value="NZ_KE161012.1"/>
</dbReference>
<proteinExistence type="predicted"/>
<organism evidence="3 4">
    <name type="scientific">Fusobacterium ulcerans 12-1B</name>
    <dbReference type="NCBI Taxonomy" id="457404"/>
    <lineage>
        <taxon>Bacteria</taxon>
        <taxon>Fusobacteriati</taxon>
        <taxon>Fusobacteriota</taxon>
        <taxon>Fusobacteriia</taxon>
        <taxon>Fusobacteriales</taxon>
        <taxon>Fusobacteriaceae</taxon>
        <taxon>Fusobacterium</taxon>
    </lineage>
</organism>
<dbReference type="EMBL" id="AGWJ02000035">
    <property type="protein sequence ID" value="EHO77196.1"/>
    <property type="molecule type" value="Genomic_DNA"/>
</dbReference>
<protein>
    <submittedName>
        <fullName evidence="3">P-type conjugative transfer protein TrbJ</fullName>
    </submittedName>
</protein>
<reference evidence="3 4" key="1">
    <citation type="submission" date="2012-07" db="EMBL/GenBank/DDBJ databases">
        <title>The Genome Sequence of Fusobacterium ulcerans 12_1B.</title>
        <authorList>
            <consortium name="The Broad Institute Genome Sequencing Platform"/>
            <person name="Earl A."/>
            <person name="Ward D."/>
            <person name="Feldgarden M."/>
            <person name="Gevers D."/>
            <person name="Strauss J."/>
            <person name="Ambrose C.E."/>
            <person name="Allen-Vercoe E."/>
            <person name="Walker B."/>
            <person name="Young S.K."/>
            <person name="Zeng Q."/>
            <person name="Gargeya S."/>
            <person name="Fitzgerald M."/>
            <person name="Haas B."/>
            <person name="Abouelleil A."/>
            <person name="Alvarado L."/>
            <person name="Arachchi H.M."/>
            <person name="Berlin A.M."/>
            <person name="Chapman S.B."/>
            <person name="Goldberg J."/>
            <person name="Griggs A."/>
            <person name="Gujja S."/>
            <person name="Hansen M."/>
            <person name="Howarth C."/>
            <person name="Imamovic A."/>
            <person name="Larimer J."/>
            <person name="McCowen C."/>
            <person name="Montmayeur A."/>
            <person name="Murphy C."/>
            <person name="Neiman D."/>
            <person name="Pearson M."/>
            <person name="Priest M."/>
            <person name="Roberts A."/>
            <person name="Saif S."/>
            <person name="Shea T."/>
            <person name="Sisk P."/>
            <person name="Sykes S."/>
            <person name="Wortman J."/>
            <person name="Nusbaum C."/>
            <person name="Birren B."/>
        </authorList>
    </citation>
    <scope>NUCLEOTIDE SEQUENCE [LARGE SCALE GENOMIC DNA]</scope>
    <source>
        <strain evidence="3 4">12_1B</strain>
    </source>
</reference>
<dbReference type="HOGENOM" id="CLU_1101627_0_0_0"/>
<sequence length="252" mass="28648">MKQKIKVFMTITFLLGISVRSFAAFGSSKSNPMKKILKVIERMEKQQTAMKLEDVRQTIEAIQQTQQQVQMVKNDALNLNKWAGSMLSQNLGISKQDLNDLIAIKNSTQSIINDSKNFDTNYKQLFKDNYNNMSWENLQLEDEKITKEHANLLKQGLKIATRDQEAITRAKELQSLMGQSLAPAGSLQAQQTGNQIALNSATSLNNLEQNTMELIRLEAIKQQNEIQREKIEEEARKIHMRATIGTYPSVSM</sequence>
<accession>H1PYK7</accession>
<dbReference type="AlphaFoldDB" id="H1PYK7"/>
<evidence type="ECO:0000256" key="2">
    <source>
        <dbReference type="SAM" id="SignalP"/>
    </source>
</evidence>
<keyword evidence="1" id="KW-0175">Coiled coil</keyword>